<dbReference type="SUPFAM" id="SSF51905">
    <property type="entry name" value="FAD/NAD(P)-binding domain"/>
    <property type="match status" value="1"/>
</dbReference>
<dbReference type="Gene3D" id="3.30.70.2450">
    <property type="match status" value="1"/>
</dbReference>
<proteinExistence type="predicted"/>
<evidence type="ECO:0000259" key="4">
    <source>
        <dbReference type="Pfam" id="PF01494"/>
    </source>
</evidence>
<evidence type="ECO:0000256" key="3">
    <source>
        <dbReference type="ARBA" id="ARBA00022827"/>
    </source>
</evidence>
<dbReference type="PRINTS" id="PR00420">
    <property type="entry name" value="RNGMNOXGNASE"/>
</dbReference>
<feature type="domain" description="FAD-binding" evidence="4">
    <location>
        <begin position="4"/>
        <end position="343"/>
    </location>
</feature>
<dbReference type="InterPro" id="IPR036188">
    <property type="entry name" value="FAD/NAD-bd_sf"/>
</dbReference>
<dbReference type="Pfam" id="PF01494">
    <property type="entry name" value="FAD_binding_3"/>
    <property type="match status" value="1"/>
</dbReference>
<dbReference type="Proteomes" id="UP001235094">
    <property type="component" value="Unassembled WGS sequence"/>
</dbReference>
<dbReference type="Gene3D" id="3.50.50.60">
    <property type="entry name" value="FAD/NAD(P)-binding domain"/>
    <property type="match status" value="1"/>
</dbReference>
<dbReference type="RefSeq" id="WP_306888282.1">
    <property type="nucleotide sequence ID" value="NZ_JAUSVR010000001.1"/>
</dbReference>
<dbReference type="EMBL" id="JAUSVR010000001">
    <property type="protein sequence ID" value="MDQ0509601.1"/>
    <property type="molecule type" value="Genomic_DNA"/>
</dbReference>
<reference evidence="5 6" key="1">
    <citation type="submission" date="2023-07" db="EMBL/GenBank/DDBJ databases">
        <title>Genomic Encyclopedia of Type Strains, Phase IV (KMG-IV): sequencing the most valuable type-strain genomes for metagenomic binning, comparative biology and taxonomic classification.</title>
        <authorList>
            <person name="Goeker M."/>
        </authorList>
    </citation>
    <scope>NUCLEOTIDE SEQUENCE [LARGE SCALE GENOMIC DNA]</scope>
    <source>
        <strain evidence="5 6">DSM 15561</strain>
    </source>
</reference>
<protein>
    <submittedName>
        <fullName evidence="5">2-polyprenyl-6-methoxyphenol hydroxylase-like FAD-dependent oxidoreductase</fullName>
    </submittedName>
</protein>
<organism evidence="5 6">
    <name type="scientific">Ancylobacter amanitiformis</name>
    <dbReference type="NCBI Taxonomy" id="217069"/>
    <lineage>
        <taxon>Bacteria</taxon>
        <taxon>Pseudomonadati</taxon>
        <taxon>Pseudomonadota</taxon>
        <taxon>Alphaproteobacteria</taxon>
        <taxon>Hyphomicrobiales</taxon>
        <taxon>Xanthobacteraceae</taxon>
        <taxon>Ancylobacter</taxon>
    </lineage>
</organism>
<comment type="caution">
    <text evidence="5">The sequence shown here is derived from an EMBL/GenBank/DDBJ whole genome shotgun (WGS) entry which is preliminary data.</text>
</comment>
<comment type="cofactor">
    <cofactor evidence="1">
        <name>FAD</name>
        <dbReference type="ChEBI" id="CHEBI:57692"/>
    </cofactor>
</comment>
<accession>A0ABU0LLM3</accession>
<evidence type="ECO:0000313" key="6">
    <source>
        <dbReference type="Proteomes" id="UP001235094"/>
    </source>
</evidence>
<keyword evidence="6" id="KW-1185">Reference proteome</keyword>
<dbReference type="PANTHER" id="PTHR43004">
    <property type="entry name" value="TRK SYSTEM POTASSIUM UPTAKE PROTEIN"/>
    <property type="match status" value="1"/>
</dbReference>
<evidence type="ECO:0000256" key="2">
    <source>
        <dbReference type="ARBA" id="ARBA00022630"/>
    </source>
</evidence>
<dbReference type="InterPro" id="IPR050641">
    <property type="entry name" value="RIFMO-like"/>
</dbReference>
<dbReference type="InterPro" id="IPR002938">
    <property type="entry name" value="FAD-bd"/>
</dbReference>
<keyword evidence="3" id="KW-0274">FAD</keyword>
<name>A0ABU0LLM3_9HYPH</name>
<sequence>MSDSVLIVGAGPVGLTLALELARYRVPVRLVDRMTARETTSRAVALWPRTLELLERAGGGLSEELVRLGNRVEVANIFAGRQPIARIAFAEIATPYPFVLMLPQSETERVLVQRLEALGVRAELGVGLEHVAPDDDGVTATLRHADGRAESARFGWLIACDGAHSVIRHALGLSFEGDTLGNDWAQGDFHMTGVPFPPNEFATWWHGEGPAVLFPLGGGRYRLILGLGPSGPEVPPPPAPAAFQTLLNRRGANDIVLTDTLWTTSFRINERQVNRYRAGRVFLAGDAAHVHSPAGGQGMNTGMQDAMNLAWKLALIARGLSRARVLLDSYDPERRAVGAEVIASSGRLTRLATLQSPVARHIRNAVLPFVLGLPPVQHTLEGTLTETSTHYAQSPLNGVSWQAGAQAGARMVPLAGEPPYGAGDTPRFTLRASPSAGPPPPGLLDALIDPVLRPNPVSGGIELVRPDGYLAMAVADGEWEPVAAYLDAISPRPPADSIPASFI</sequence>
<evidence type="ECO:0000256" key="1">
    <source>
        <dbReference type="ARBA" id="ARBA00001974"/>
    </source>
</evidence>
<gene>
    <name evidence="5" type="ORF">QOZ99_000478</name>
</gene>
<keyword evidence="2" id="KW-0285">Flavoprotein</keyword>
<dbReference type="PANTHER" id="PTHR43004:SF19">
    <property type="entry name" value="BINDING MONOOXYGENASE, PUTATIVE (JCVI)-RELATED"/>
    <property type="match status" value="1"/>
</dbReference>
<evidence type="ECO:0000313" key="5">
    <source>
        <dbReference type="EMBL" id="MDQ0509601.1"/>
    </source>
</evidence>